<proteinExistence type="predicted"/>
<reference evidence="1" key="1">
    <citation type="submission" date="2020-10" db="EMBL/GenBank/DDBJ databases">
        <title>Taxonomic study of unclassified bacteria belonging to the class Ktedonobacteria.</title>
        <authorList>
            <person name="Yabe S."/>
            <person name="Wang C.M."/>
            <person name="Zheng Y."/>
            <person name="Sakai Y."/>
            <person name="Cavaletti L."/>
            <person name="Monciardini P."/>
            <person name="Donadio S."/>
        </authorList>
    </citation>
    <scope>NUCLEOTIDE SEQUENCE</scope>
    <source>
        <strain evidence="1">ID150040</strain>
    </source>
</reference>
<evidence type="ECO:0000313" key="1">
    <source>
        <dbReference type="EMBL" id="GHO99546.1"/>
    </source>
</evidence>
<accession>A0A8J3J2F9</accession>
<keyword evidence="2" id="KW-1185">Reference proteome</keyword>
<organism evidence="1 2">
    <name type="scientific">Reticulibacter mediterranei</name>
    <dbReference type="NCBI Taxonomy" id="2778369"/>
    <lineage>
        <taxon>Bacteria</taxon>
        <taxon>Bacillati</taxon>
        <taxon>Chloroflexota</taxon>
        <taxon>Ktedonobacteria</taxon>
        <taxon>Ktedonobacterales</taxon>
        <taxon>Reticulibacteraceae</taxon>
        <taxon>Reticulibacter</taxon>
    </lineage>
</organism>
<gene>
    <name evidence="1" type="ORF">KSF_095940</name>
</gene>
<name>A0A8J3J2F9_9CHLR</name>
<protein>
    <submittedName>
        <fullName evidence="1">Uncharacterized protein</fullName>
    </submittedName>
</protein>
<sequence>MPRLYLTPTQFTSYPQAITFAGQVAQLTAISGAMDQLLARASRRVDNYARKRIVQPGATTVGSGGISQGGTSLPVASTLGFDNGQEQAVILGSGGTQEIVPLVPGGVQVTSWSSPYPGTLTLASGVFYSHNTGEAVQGCYQEVSTVGSSGSSDVYSESLLALNQAAQLAQAHAPSFDTSGLTRIIFLKCYPIVPPLLKMEHMLPIDSQYSTLDASQVGIQTAAGYLRLPIGSFVLPEGLFRTTYRAGFAYPPDDIQEATALYAADALQSMASQGAYEIQMSKRRVKYAADQTVKSRYQQEAEGIIDDGNYRRRT</sequence>
<dbReference type="RefSeq" id="WP_220210188.1">
    <property type="nucleotide sequence ID" value="NZ_BNJK01000002.1"/>
</dbReference>
<dbReference type="AlphaFoldDB" id="A0A8J3J2F9"/>
<evidence type="ECO:0000313" key="2">
    <source>
        <dbReference type="Proteomes" id="UP000597444"/>
    </source>
</evidence>
<dbReference type="EMBL" id="BNJK01000002">
    <property type="protein sequence ID" value="GHO99546.1"/>
    <property type="molecule type" value="Genomic_DNA"/>
</dbReference>
<comment type="caution">
    <text evidence="1">The sequence shown here is derived from an EMBL/GenBank/DDBJ whole genome shotgun (WGS) entry which is preliminary data.</text>
</comment>
<dbReference type="Proteomes" id="UP000597444">
    <property type="component" value="Unassembled WGS sequence"/>
</dbReference>